<dbReference type="InterPro" id="IPR037914">
    <property type="entry name" value="SpoVT-AbrB_sf"/>
</dbReference>
<evidence type="ECO:0000313" key="4">
    <source>
        <dbReference type="Proteomes" id="UP000626210"/>
    </source>
</evidence>
<evidence type="ECO:0000259" key="2">
    <source>
        <dbReference type="PROSITE" id="PS51740"/>
    </source>
</evidence>
<dbReference type="Proteomes" id="UP000626210">
    <property type="component" value="Unassembled WGS sequence"/>
</dbReference>
<dbReference type="EMBL" id="BMYK01000035">
    <property type="protein sequence ID" value="GHD01378.1"/>
    <property type="molecule type" value="Genomic_DNA"/>
</dbReference>
<dbReference type="Gene3D" id="2.10.260.10">
    <property type="match status" value="1"/>
</dbReference>
<accession>A0ABQ3GC86</accession>
<dbReference type="NCBIfam" id="TIGR01439">
    <property type="entry name" value="lp_hng_hel_AbrB"/>
    <property type="match status" value="1"/>
</dbReference>
<sequence length="78" mass="8313">MAAVLISTKGQVVLPVSVRKALGLKPGMRVNIEVEGKAARLTPAPAKAAATLEDVQAILRYDGPRVPIDKMRVTGYED</sequence>
<dbReference type="Pfam" id="PF04014">
    <property type="entry name" value="MazE_antitoxin"/>
    <property type="match status" value="1"/>
</dbReference>
<dbReference type="SUPFAM" id="SSF89447">
    <property type="entry name" value="AbrB/MazE/MraZ-like"/>
    <property type="match status" value="1"/>
</dbReference>
<dbReference type="InterPro" id="IPR007159">
    <property type="entry name" value="SpoVT-AbrB_dom"/>
</dbReference>
<keyword evidence="1" id="KW-0238">DNA-binding</keyword>
<evidence type="ECO:0000256" key="1">
    <source>
        <dbReference type="PROSITE-ProRule" id="PRU01076"/>
    </source>
</evidence>
<evidence type="ECO:0000313" key="3">
    <source>
        <dbReference type="EMBL" id="GHD01378.1"/>
    </source>
</evidence>
<keyword evidence="4" id="KW-1185">Reference proteome</keyword>
<reference evidence="4" key="1">
    <citation type="journal article" date="2019" name="Int. J. Syst. Evol. Microbiol.">
        <title>The Global Catalogue of Microorganisms (GCM) 10K type strain sequencing project: providing services to taxonomists for standard genome sequencing and annotation.</title>
        <authorList>
            <consortium name="The Broad Institute Genomics Platform"/>
            <consortium name="The Broad Institute Genome Sequencing Center for Infectious Disease"/>
            <person name="Wu L."/>
            <person name="Ma J."/>
        </authorList>
    </citation>
    <scope>NUCLEOTIDE SEQUENCE [LARGE SCALE GENOMIC DNA]</scope>
    <source>
        <strain evidence="4">KCTC 23314</strain>
    </source>
</reference>
<dbReference type="PROSITE" id="PS51740">
    <property type="entry name" value="SPOVT_ABRB"/>
    <property type="match status" value="1"/>
</dbReference>
<protein>
    <recommendedName>
        <fullName evidence="2">SpoVT-AbrB domain-containing protein</fullName>
    </recommendedName>
</protein>
<dbReference type="SMART" id="SM00966">
    <property type="entry name" value="SpoVT_AbrB"/>
    <property type="match status" value="1"/>
</dbReference>
<gene>
    <name evidence="3" type="ORF">GCM10007320_59670</name>
</gene>
<feature type="domain" description="SpoVT-AbrB" evidence="2">
    <location>
        <begin position="1"/>
        <end position="46"/>
    </location>
</feature>
<name>A0ABQ3GC86_9BURK</name>
<dbReference type="RefSeq" id="WP_229883131.1">
    <property type="nucleotide sequence ID" value="NZ_BMYK01000035.1"/>
</dbReference>
<comment type="caution">
    <text evidence="3">The sequence shown here is derived from an EMBL/GenBank/DDBJ whole genome shotgun (WGS) entry which is preliminary data.</text>
</comment>
<proteinExistence type="predicted"/>
<organism evidence="3 4">
    <name type="scientific">Pseudorhodoferax aquiterrae</name>
    <dbReference type="NCBI Taxonomy" id="747304"/>
    <lineage>
        <taxon>Bacteria</taxon>
        <taxon>Pseudomonadati</taxon>
        <taxon>Pseudomonadota</taxon>
        <taxon>Betaproteobacteria</taxon>
        <taxon>Burkholderiales</taxon>
        <taxon>Comamonadaceae</taxon>
    </lineage>
</organism>